<feature type="compositionally biased region" description="Low complexity" evidence="1">
    <location>
        <begin position="230"/>
        <end position="245"/>
    </location>
</feature>
<evidence type="ECO:0000256" key="1">
    <source>
        <dbReference type="SAM" id="MobiDB-lite"/>
    </source>
</evidence>
<proteinExistence type="predicted"/>
<reference evidence="2 3" key="1">
    <citation type="submission" date="2013-07" db="EMBL/GenBank/DDBJ databases">
        <title>The Genome Sequence of Cryptococcus heveanensis BCC8398.</title>
        <authorList>
            <consortium name="The Broad Institute Genome Sequencing Platform"/>
            <person name="Cuomo C."/>
            <person name="Litvintseva A."/>
            <person name="Chen Y."/>
            <person name="Heitman J."/>
            <person name="Sun S."/>
            <person name="Springer D."/>
            <person name="Dromer F."/>
            <person name="Young S.K."/>
            <person name="Zeng Q."/>
            <person name="Gargeya S."/>
            <person name="Fitzgerald M."/>
            <person name="Abouelleil A."/>
            <person name="Alvarado L."/>
            <person name="Berlin A.M."/>
            <person name="Chapman S.B."/>
            <person name="Dewar J."/>
            <person name="Goldberg J."/>
            <person name="Griggs A."/>
            <person name="Gujja S."/>
            <person name="Hansen M."/>
            <person name="Howarth C."/>
            <person name="Imamovic A."/>
            <person name="Larimer J."/>
            <person name="McCowan C."/>
            <person name="Murphy C."/>
            <person name="Pearson M."/>
            <person name="Priest M."/>
            <person name="Roberts A."/>
            <person name="Saif S."/>
            <person name="Shea T."/>
            <person name="Sykes S."/>
            <person name="Wortman J."/>
            <person name="Nusbaum C."/>
            <person name="Birren B."/>
        </authorList>
    </citation>
    <scope>NUCLEOTIDE SEQUENCE [LARGE SCALE GENOMIC DNA]</scope>
    <source>
        <strain evidence="2 3">BCC8398</strain>
    </source>
</reference>
<name>A0A1B9H0W4_9TREE</name>
<feature type="compositionally biased region" description="Basic and acidic residues" evidence="1">
    <location>
        <begin position="246"/>
        <end position="257"/>
    </location>
</feature>
<feature type="region of interest" description="Disordered" evidence="1">
    <location>
        <begin position="323"/>
        <end position="463"/>
    </location>
</feature>
<accession>A0A1B9H0W4</accession>
<reference evidence="3" key="2">
    <citation type="submission" date="2013-12" db="EMBL/GenBank/DDBJ databases">
        <title>Evolution of pathogenesis and genome organization in the Tremellales.</title>
        <authorList>
            <person name="Cuomo C."/>
            <person name="Litvintseva A."/>
            <person name="Heitman J."/>
            <person name="Chen Y."/>
            <person name="Sun S."/>
            <person name="Springer D."/>
            <person name="Dromer F."/>
            <person name="Young S."/>
            <person name="Zeng Q."/>
            <person name="Chapman S."/>
            <person name="Gujja S."/>
            <person name="Saif S."/>
            <person name="Birren B."/>
        </authorList>
    </citation>
    <scope>NUCLEOTIDE SEQUENCE [LARGE SCALE GENOMIC DNA]</scope>
    <source>
        <strain evidence="3">BCC8398</strain>
    </source>
</reference>
<dbReference type="AlphaFoldDB" id="A0A1B9H0W4"/>
<dbReference type="SUPFAM" id="SSF54197">
    <property type="entry name" value="HIT-like"/>
    <property type="match status" value="1"/>
</dbReference>
<feature type="compositionally biased region" description="Low complexity" evidence="1">
    <location>
        <begin position="414"/>
        <end position="424"/>
    </location>
</feature>
<feature type="region of interest" description="Disordered" evidence="1">
    <location>
        <begin position="108"/>
        <end position="168"/>
    </location>
</feature>
<feature type="compositionally biased region" description="Low complexity" evidence="1">
    <location>
        <begin position="364"/>
        <end position="380"/>
    </location>
</feature>
<dbReference type="InterPro" id="IPR036265">
    <property type="entry name" value="HIT-like_sf"/>
</dbReference>
<evidence type="ECO:0000313" key="3">
    <source>
        <dbReference type="Proteomes" id="UP000092666"/>
    </source>
</evidence>
<feature type="region of interest" description="Disordered" evidence="1">
    <location>
        <begin position="1"/>
        <end position="85"/>
    </location>
</feature>
<protein>
    <submittedName>
        <fullName evidence="2">Uncharacterized protein</fullName>
    </submittedName>
</protein>
<feature type="compositionally biased region" description="Acidic residues" evidence="1">
    <location>
        <begin position="427"/>
        <end position="440"/>
    </location>
</feature>
<feature type="compositionally biased region" description="Polar residues" evidence="1">
    <location>
        <begin position="58"/>
        <end position="84"/>
    </location>
</feature>
<feature type="compositionally biased region" description="Low complexity" evidence="1">
    <location>
        <begin position="41"/>
        <end position="50"/>
    </location>
</feature>
<gene>
    <name evidence="2" type="ORF">I316_01509</name>
</gene>
<feature type="compositionally biased region" description="Basic and acidic residues" evidence="1">
    <location>
        <begin position="451"/>
        <end position="463"/>
    </location>
</feature>
<dbReference type="EMBL" id="KI669494">
    <property type="protein sequence ID" value="OCF36911.1"/>
    <property type="molecule type" value="Genomic_DNA"/>
</dbReference>
<dbReference type="Proteomes" id="UP000092666">
    <property type="component" value="Unassembled WGS sequence"/>
</dbReference>
<evidence type="ECO:0000313" key="2">
    <source>
        <dbReference type="EMBL" id="OCF36911.1"/>
    </source>
</evidence>
<feature type="region of interest" description="Disordered" evidence="1">
    <location>
        <begin position="230"/>
        <end position="257"/>
    </location>
</feature>
<sequence length="463" mass="48805">MSDIGQPHTHGHAPSSQQDNFDSRLASITRYSHAHARSGLSQQSQSSSSSAVPMHIDFQNQSQPSSSYAQTRPQRRSSTASQPMYPSISHPGCVLCSLVSSARVSYSAGISRSPAPSPSTATSLLPNVGPGGSGGADPYPQPFGRRSSSFAPSATGGNGMGSEDTGGKEVVFQDGNITIYRAEGKERLCSGGKHLIVVINRHLESVYGLGPSDVPLLGHIIDTSRQILTSSVTSSGEGSSSATASEAERGKGKGKEDDFRVGFVGSVMRDPQCPHKHLHAHAMIGPIDITLSGATFWRRNMVFGGVNWWSIEDLRAEIREETSNNRVKSGHQHRDRAPIDRVPDAGSVAGFPNALEIRSYQDHPSPSSPSGSKSPSHLPPNAINSGGFSQSPMDLKPAGKGKAPESAAPTLQMESTSSRQSQSREPSDEDEGYVAVDLDDAPTSAASTDGGGEREDVGRGGRI</sequence>
<dbReference type="OrthoDB" id="3361363at2759"/>
<keyword evidence="3" id="KW-1185">Reference proteome</keyword>
<feature type="compositionally biased region" description="Polar residues" evidence="1">
    <location>
        <begin position="382"/>
        <end position="392"/>
    </location>
</feature>
<dbReference type="STRING" id="1296120.A0A1B9H0W4"/>
<organism evidence="2 3">
    <name type="scientific">Kwoniella heveanensis BCC8398</name>
    <dbReference type="NCBI Taxonomy" id="1296120"/>
    <lineage>
        <taxon>Eukaryota</taxon>
        <taxon>Fungi</taxon>
        <taxon>Dikarya</taxon>
        <taxon>Basidiomycota</taxon>
        <taxon>Agaricomycotina</taxon>
        <taxon>Tremellomycetes</taxon>
        <taxon>Tremellales</taxon>
        <taxon>Cryptococcaceae</taxon>
        <taxon>Kwoniella</taxon>
    </lineage>
</organism>